<name>A0A9W9KNK2_9EURO</name>
<comment type="caution">
    <text evidence="1">The sequence shown here is derived from an EMBL/GenBank/DDBJ whole genome shotgun (WGS) entry which is preliminary data.</text>
</comment>
<dbReference type="Proteomes" id="UP001149074">
    <property type="component" value="Unassembled WGS sequence"/>
</dbReference>
<reference evidence="1" key="2">
    <citation type="journal article" date="2023" name="IMA Fungus">
        <title>Comparative genomic study of the Penicillium genus elucidates a diverse pangenome and 15 lateral gene transfer events.</title>
        <authorList>
            <person name="Petersen C."/>
            <person name="Sorensen T."/>
            <person name="Nielsen M.R."/>
            <person name="Sondergaard T.E."/>
            <person name="Sorensen J.L."/>
            <person name="Fitzpatrick D.A."/>
            <person name="Frisvad J.C."/>
            <person name="Nielsen K.L."/>
        </authorList>
    </citation>
    <scope>NUCLEOTIDE SEQUENCE</scope>
    <source>
        <strain evidence="1">IBT 30761</strain>
    </source>
</reference>
<dbReference type="AlphaFoldDB" id="A0A9W9KNK2"/>
<dbReference type="RefSeq" id="XP_056480438.1">
    <property type="nucleotide sequence ID" value="XM_056613214.1"/>
</dbReference>
<accession>A0A9W9KNK2</accession>
<gene>
    <name evidence="1" type="ORF">N7532_000710</name>
</gene>
<reference evidence="1" key="1">
    <citation type="submission" date="2022-11" db="EMBL/GenBank/DDBJ databases">
        <authorList>
            <person name="Petersen C."/>
        </authorList>
    </citation>
    <scope>NUCLEOTIDE SEQUENCE</scope>
    <source>
        <strain evidence="1">IBT 30761</strain>
    </source>
</reference>
<organism evidence="1 2">
    <name type="scientific">Penicillium argentinense</name>
    <dbReference type="NCBI Taxonomy" id="1131581"/>
    <lineage>
        <taxon>Eukaryota</taxon>
        <taxon>Fungi</taxon>
        <taxon>Dikarya</taxon>
        <taxon>Ascomycota</taxon>
        <taxon>Pezizomycotina</taxon>
        <taxon>Eurotiomycetes</taxon>
        <taxon>Eurotiomycetidae</taxon>
        <taxon>Eurotiales</taxon>
        <taxon>Aspergillaceae</taxon>
        <taxon>Penicillium</taxon>
    </lineage>
</organism>
<dbReference type="GeneID" id="81352193"/>
<protein>
    <submittedName>
        <fullName evidence="1">Uncharacterized protein</fullName>
    </submittedName>
</protein>
<dbReference type="EMBL" id="JAPQKI010000001">
    <property type="protein sequence ID" value="KAJ5112665.1"/>
    <property type="molecule type" value="Genomic_DNA"/>
</dbReference>
<evidence type="ECO:0000313" key="2">
    <source>
        <dbReference type="Proteomes" id="UP001149074"/>
    </source>
</evidence>
<proteinExistence type="predicted"/>
<sequence length="97" mass="10807">MGSNLTEDGTGGLLITPGAEGVLDLRILEPLPIDKERAGQTWDQMPTEGNFSKGSMIEQEMKIDHLIGLSRLLFHVRKMLPNLIIMFLSSWLRSDAL</sequence>
<keyword evidence="2" id="KW-1185">Reference proteome</keyword>
<evidence type="ECO:0000313" key="1">
    <source>
        <dbReference type="EMBL" id="KAJ5112665.1"/>
    </source>
</evidence>